<accession>A0ACB8QM73</accession>
<name>A0ACB8QM73_9AGAM</name>
<evidence type="ECO:0000313" key="2">
    <source>
        <dbReference type="Proteomes" id="UP000814128"/>
    </source>
</evidence>
<protein>
    <submittedName>
        <fullName evidence="1">ATP-dependent DNA ligase</fullName>
    </submittedName>
</protein>
<comment type="caution">
    <text evidence="1">The sequence shown here is derived from an EMBL/GenBank/DDBJ whole genome shotgun (WGS) entry which is preliminary data.</text>
</comment>
<sequence length="874" mass="96109">MPKRPTTAAFSPSSPRKKRREDASQGTLHSFFGAQQHTNPSQSVAGSSGSPAISASDKPLASSSSLAGDRSDASSPSTLTLPTSFHKAYFPLPTQRPNLPVEIIDVDALDDDIISPLSAPPKSPHPPAEDMKDSSPQRAQKISADYPNLSVDPLFFNVVDSPWGPSGSAPYSFLAHTLSSLSETRSRILILNILTNTLRVLLRHHPASLLPALYLLSNSLSPPYLPVELGLGPSTIAKCIHSVSGISHTALRKLYTSTGDAGDVAFEAKSKVRTLIPHPPLLISSLYSSLLKIASAKGQGAQRERQRIVESLLVSAKGQEVRFLVRTLSQHIRVGAVRTSTLTALARALVLTPPSGVDKAVLDPLLHLDPSKTRLVKRPSASSSSKKATQTHIMHEDLIDRFSRAEALIKRVFVQHPNYDDIVDAILKGGMNKLGERVPLTVGIPLRPTLGSPMRSLDEVYERVQDVPFSAEFKYDGQRAQVHAWRTDGNVTVKMFSRHLENMTDKYPDVVLLFERVLTDAPEISSFIIDAEIVAIDPDSDTLRSFQELSNRSRKDVKLNEIQVPVAVYVFDLMYLNGNVLLGDTFRHRRAALHKHFAPVELDVKNAARLRHVEYCESTEGKEATEEFWLKSVDSRCEGLMIKLLDNGEIAETVEGIEGKTKKKPLPATYEPDKRTFSWLKLKKDYVMTLGDTLDLIPIGAWHGNGRKAQWWSPVLLALQDPETGVLLALCKCMSGFSDKFYKDMVARYSEDSGNCSRRPLWGDVDVGGHVYFRPHEVWEIRGADITLSPVAAAARGIVSEDRGLSLRFPRFVKAREDKNISSASTPDFLISMWKRQQDAGKYASGPSADDGELIDAASSAEEEEAGSGDDILE</sequence>
<keyword evidence="1" id="KW-0436">Ligase</keyword>
<keyword evidence="2" id="KW-1185">Reference proteome</keyword>
<reference evidence="1" key="2">
    <citation type="journal article" date="2022" name="New Phytol.">
        <title>Evolutionary transition to the ectomycorrhizal habit in the genomes of a hyperdiverse lineage of mushroom-forming fungi.</title>
        <authorList>
            <person name="Looney B."/>
            <person name="Miyauchi S."/>
            <person name="Morin E."/>
            <person name="Drula E."/>
            <person name="Courty P.E."/>
            <person name="Kohler A."/>
            <person name="Kuo A."/>
            <person name="LaButti K."/>
            <person name="Pangilinan J."/>
            <person name="Lipzen A."/>
            <person name="Riley R."/>
            <person name="Andreopoulos W."/>
            <person name="He G."/>
            <person name="Johnson J."/>
            <person name="Nolan M."/>
            <person name="Tritt A."/>
            <person name="Barry K.W."/>
            <person name="Grigoriev I.V."/>
            <person name="Nagy L.G."/>
            <person name="Hibbett D."/>
            <person name="Henrissat B."/>
            <person name="Matheny P.B."/>
            <person name="Labbe J."/>
            <person name="Martin F.M."/>
        </authorList>
    </citation>
    <scope>NUCLEOTIDE SEQUENCE</scope>
    <source>
        <strain evidence="1">EC-137</strain>
    </source>
</reference>
<reference evidence="1" key="1">
    <citation type="submission" date="2021-02" db="EMBL/GenBank/DDBJ databases">
        <authorList>
            <consortium name="DOE Joint Genome Institute"/>
            <person name="Ahrendt S."/>
            <person name="Looney B.P."/>
            <person name="Miyauchi S."/>
            <person name="Morin E."/>
            <person name="Drula E."/>
            <person name="Courty P.E."/>
            <person name="Chicoki N."/>
            <person name="Fauchery L."/>
            <person name="Kohler A."/>
            <person name="Kuo A."/>
            <person name="Labutti K."/>
            <person name="Pangilinan J."/>
            <person name="Lipzen A."/>
            <person name="Riley R."/>
            <person name="Andreopoulos W."/>
            <person name="He G."/>
            <person name="Johnson J."/>
            <person name="Barry K.W."/>
            <person name="Grigoriev I.V."/>
            <person name="Nagy L."/>
            <person name="Hibbett D."/>
            <person name="Henrissat B."/>
            <person name="Matheny P.B."/>
            <person name="Labbe J."/>
            <person name="Martin F."/>
        </authorList>
    </citation>
    <scope>NUCLEOTIDE SEQUENCE</scope>
    <source>
        <strain evidence="1">EC-137</strain>
    </source>
</reference>
<gene>
    <name evidence="1" type="ORF">K488DRAFT_49883</name>
</gene>
<organism evidence="1 2">
    <name type="scientific">Vararia minispora EC-137</name>
    <dbReference type="NCBI Taxonomy" id="1314806"/>
    <lineage>
        <taxon>Eukaryota</taxon>
        <taxon>Fungi</taxon>
        <taxon>Dikarya</taxon>
        <taxon>Basidiomycota</taxon>
        <taxon>Agaricomycotina</taxon>
        <taxon>Agaricomycetes</taxon>
        <taxon>Russulales</taxon>
        <taxon>Lachnocladiaceae</taxon>
        <taxon>Vararia</taxon>
    </lineage>
</organism>
<proteinExistence type="predicted"/>
<dbReference type="Proteomes" id="UP000814128">
    <property type="component" value="Unassembled WGS sequence"/>
</dbReference>
<dbReference type="EMBL" id="MU273545">
    <property type="protein sequence ID" value="KAI0032476.1"/>
    <property type="molecule type" value="Genomic_DNA"/>
</dbReference>
<evidence type="ECO:0000313" key="1">
    <source>
        <dbReference type="EMBL" id="KAI0032476.1"/>
    </source>
</evidence>